<keyword evidence="4" id="KW-1185">Reference proteome</keyword>
<dbReference type="InterPro" id="IPR025340">
    <property type="entry name" value="DUF4246"/>
</dbReference>
<dbReference type="OMA" id="GYDWEPS"/>
<dbReference type="InterPro" id="IPR049192">
    <property type="entry name" value="DUF4246_C"/>
</dbReference>
<dbReference type="AlphaFoldDB" id="A0A074Z2D5"/>
<dbReference type="EMBL" id="KL584766">
    <property type="protein sequence ID" value="KEQ93226.1"/>
    <property type="molecule type" value="Genomic_DNA"/>
</dbReference>
<proteinExistence type="predicted"/>
<reference evidence="3 4" key="1">
    <citation type="journal article" date="2014" name="BMC Genomics">
        <title>Genome sequencing of four Aureobasidium pullulans varieties: biotechnological potential, stress tolerance, and description of new species.</title>
        <authorList>
            <person name="Gostin Ar C."/>
            <person name="Ohm R.A."/>
            <person name="Kogej T."/>
            <person name="Sonjak S."/>
            <person name="Turk M."/>
            <person name="Zajc J."/>
            <person name="Zalar P."/>
            <person name="Grube M."/>
            <person name="Sun H."/>
            <person name="Han J."/>
            <person name="Sharma A."/>
            <person name="Chiniquy J."/>
            <person name="Ngan C.Y."/>
            <person name="Lipzen A."/>
            <person name="Barry K."/>
            <person name="Grigoriev I.V."/>
            <person name="Gunde-Cimerman N."/>
        </authorList>
    </citation>
    <scope>NUCLEOTIDE SEQUENCE [LARGE SCALE GENOMIC DNA]</scope>
    <source>
        <strain evidence="3 4">EXF-2481</strain>
    </source>
</reference>
<protein>
    <submittedName>
        <fullName evidence="3">Uncharacterized protein</fullName>
    </submittedName>
</protein>
<dbReference type="STRING" id="1043005.A0A074Z2D5"/>
<sequence>MMGVMNHLMVKPNWHKKVFNTTIATKWEQEARALPNFSKRTWRYCLAELRDKADEFNASGISLPIDFDSQVAYSDSSVPQLIVNQLTSAVTALEENLSAYKDWHLGSNGQALDLVHPSLFPLVFGRTRVLKDTVLSLHDCLLHSGEGEICQIPPKLEEYWPLGRPPGYLGPPWLPCEIDIEDPKTATVVSYINNFHPVTHIDLYHIIEKLITAYLPLWNQFLKNTESGLDKSRIDINDFGWHMPYGENSPEDWVDDHNADNEAVLERLALEARFQQTLIVDEEEIIEDSVAGWQRRESKDHHLEGSRWQWATRISMEPEPRGFEMQDTSDTVRLPFDLMRDHKQIQVIVKLAGIHLSPDNPNYSGGSCHVEGRLNEHIVANALFYYDQVNIGPSHLAFRQNVEMEGGSSFSYAHSEFQHLETIMGIDNEVYAVQKLGEVLTKTGRLVACPNVLQHRVLPSALEDPTKPGHSKILAWFLVDPHVKILSIANVPPQQHTWWAKELVQERETSED</sequence>
<dbReference type="GeneID" id="25370421"/>
<dbReference type="PANTHER" id="PTHR33119:SF1">
    <property type="entry name" value="FE2OG DIOXYGENASE DOMAIN-CONTAINING PROTEIN"/>
    <property type="match status" value="1"/>
</dbReference>
<dbReference type="Proteomes" id="UP000030641">
    <property type="component" value="Unassembled WGS sequence"/>
</dbReference>
<organism evidence="3 4">
    <name type="scientific">Aureobasidium subglaciale (strain EXF-2481)</name>
    <name type="common">Aureobasidium pullulans var. subglaciale</name>
    <dbReference type="NCBI Taxonomy" id="1043005"/>
    <lineage>
        <taxon>Eukaryota</taxon>
        <taxon>Fungi</taxon>
        <taxon>Dikarya</taxon>
        <taxon>Ascomycota</taxon>
        <taxon>Pezizomycotina</taxon>
        <taxon>Dothideomycetes</taxon>
        <taxon>Dothideomycetidae</taxon>
        <taxon>Dothideales</taxon>
        <taxon>Saccotheciaceae</taxon>
        <taxon>Aureobasidium</taxon>
    </lineage>
</organism>
<feature type="domain" description="DUF4246" evidence="1">
    <location>
        <begin position="40"/>
        <end position="501"/>
    </location>
</feature>
<gene>
    <name evidence="3" type="ORF">AUEXF2481DRAFT_6768</name>
</gene>
<dbReference type="Pfam" id="PF21666">
    <property type="entry name" value="DUF4246_N"/>
    <property type="match status" value="1"/>
</dbReference>
<dbReference type="PANTHER" id="PTHR33119">
    <property type="entry name" value="IFI3P"/>
    <property type="match status" value="1"/>
</dbReference>
<name>A0A074Z2D5_AURSE</name>
<evidence type="ECO:0000259" key="2">
    <source>
        <dbReference type="Pfam" id="PF21666"/>
    </source>
</evidence>
<dbReference type="Pfam" id="PF14033">
    <property type="entry name" value="DUF4246"/>
    <property type="match status" value="1"/>
</dbReference>
<dbReference type="InterPro" id="IPR049207">
    <property type="entry name" value="DUF4246_N"/>
</dbReference>
<dbReference type="HOGENOM" id="CLU_012066_2_0_1"/>
<dbReference type="OrthoDB" id="415532at2759"/>
<evidence type="ECO:0000313" key="4">
    <source>
        <dbReference type="Proteomes" id="UP000030641"/>
    </source>
</evidence>
<accession>A0A074Z2D5</accession>
<dbReference type="RefSeq" id="XP_013341703.1">
    <property type="nucleotide sequence ID" value="XM_013486249.1"/>
</dbReference>
<evidence type="ECO:0000259" key="1">
    <source>
        <dbReference type="Pfam" id="PF14033"/>
    </source>
</evidence>
<dbReference type="InParanoid" id="A0A074Z2D5"/>
<evidence type="ECO:0000313" key="3">
    <source>
        <dbReference type="EMBL" id="KEQ93226.1"/>
    </source>
</evidence>
<feature type="domain" description="DUF4246" evidence="2">
    <location>
        <begin position="1"/>
        <end position="30"/>
    </location>
</feature>